<gene>
    <name evidence="1" type="ORF">BDY19DRAFT_998839</name>
</gene>
<protein>
    <submittedName>
        <fullName evidence="1">Uncharacterized protein</fullName>
    </submittedName>
</protein>
<evidence type="ECO:0000313" key="1">
    <source>
        <dbReference type="EMBL" id="KAI0083117.1"/>
    </source>
</evidence>
<organism evidence="1 2">
    <name type="scientific">Irpex rosettiformis</name>
    <dbReference type="NCBI Taxonomy" id="378272"/>
    <lineage>
        <taxon>Eukaryota</taxon>
        <taxon>Fungi</taxon>
        <taxon>Dikarya</taxon>
        <taxon>Basidiomycota</taxon>
        <taxon>Agaricomycotina</taxon>
        <taxon>Agaricomycetes</taxon>
        <taxon>Polyporales</taxon>
        <taxon>Irpicaceae</taxon>
        <taxon>Irpex</taxon>
    </lineage>
</organism>
<comment type="caution">
    <text evidence="1">The sequence shown here is derived from an EMBL/GenBank/DDBJ whole genome shotgun (WGS) entry which is preliminary data.</text>
</comment>
<keyword evidence="2" id="KW-1185">Reference proteome</keyword>
<dbReference type="Proteomes" id="UP001055072">
    <property type="component" value="Unassembled WGS sequence"/>
</dbReference>
<sequence length="355" mass="39424">MQTLDLISNEIPDRCNTSICIPTHVQSSVLPPVWISTLLRFQLPAECVNSTGVSTSRIEDWFSLHSVDATFTPAALIYISLPPIEIVNKLNQAVDTTCLTSLQSLVPLHLPTEYEGPYHLPLWVVRYWREAHNARESRIKWMTALRWVDRYASGSEEGRSLQKEILAAITQIRWSDPMSGTITGSGGVQGLTRFLGSVPLPSESIHQLLELLRHRISLTNANISPYLITDPEFIDTLVKAQQSSATQLETGKCFKALRSFETDILSEYKSVVSGVVFVNGNHWTFFCLDVTARSLTYGDSFGAAVPLRIRDTLIWWIDRLIGLGLGAGKDTCSRNGHDWLVGRNAIVGKQAAGDS</sequence>
<proteinExistence type="predicted"/>
<accession>A0ACB8TMC7</accession>
<reference evidence="1" key="1">
    <citation type="journal article" date="2021" name="Environ. Microbiol.">
        <title>Gene family expansions and transcriptome signatures uncover fungal adaptations to wood decay.</title>
        <authorList>
            <person name="Hage H."/>
            <person name="Miyauchi S."/>
            <person name="Viragh M."/>
            <person name="Drula E."/>
            <person name="Min B."/>
            <person name="Chaduli D."/>
            <person name="Navarro D."/>
            <person name="Favel A."/>
            <person name="Norest M."/>
            <person name="Lesage-Meessen L."/>
            <person name="Balint B."/>
            <person name="Merenyi Z."/>
            <person name="de Eugenio L."/>
            <person name="Morin E."/>
            <person name="Martinez A.T."/>
            <person name="Baldrian P."/>
            <person name="Stursova M."/>
            <person name="Martinez M.J."/>
            <person name="Novotny C."/>
            <person name="Magnuson J.K."/>
            <person name="Spatafora J.W."/>
            <person name="Maurice S."/>
            <person name="Pangilinan J."/>
            <person name="Andreopoulos W."/>
            <person name="LaButti K."/>
            <person name="Hundley H."/>
            <person name="Na H."/>
            <person name="Kuo A."/>
            <person name="Barry K."/>
            <person name="Lipzen A."/>
            <person name="Henrissat B."/>
            <person name="Riley R."/>
            <person name="Ahrendt S."/>
            <person name="Nagy L.G."/>
            <person name="Grigoriev I.V."/>
            <person name="Martin F."/>
            <person name="Rosso M.N."/>
        </authorList>
    </citation>
    <scope>NUCLEOTIDE SEQUENCE</scope>
    <source>
        <strain evidence="1">CBS 384.51</strain>
    </source>
</reference>
<name>A0ACB8TMC7_9APHY</name>
<dbReference type="EMBL" id="MU274993">
    <property type="protein sequence ID" value="KAI0083117.1"/>
    <property type="molecule type" value="Genomic_DNA"/>
</dbReference>
<evidence type="ECO:0000313" key="2">
    <source>
        <dbReference type="Proteomes" id="UP001055072"/>
    </source>
</evidence>